<dbReference type="EMBL" id="LUTU01000006">
    <property type="protein sequence ID" value="OAJ67832.1"/>
    <property type="molecule type" value="Genomic_DNA"/>
</dbReference>
<proteinExistence type="predicted"/>
<feature type="signal peptide" evidence="2">
    <location>
        <begin position="1"/>
        <end position="27"/>
    </location>
</feature>
<accession>A0A1B6VKT7</accession>
<reference evidence="4 5" key="1">
    <citation type="submission" date="2016-03" db="EMBL/GenBank/DDBJ databases">
        <title>Draft genome sequence of Gluconobacter cerinus strain CECT 9110.</title>
        <authorList>
            <person name="Sainz F."/>
            <person name="Mas A."/>
            <person name="Torija M.J."/>
        </authorList>
    </citation>
    <scope>NUCLEOTIDE SEQUENCE [LARGE SCALE GENOMIC DNA]</scope>
    <source>
        <strain evidence="4 5">CECT 9110</strain>
    </source>
</reference>
<dbReference type="PANTHER" id="PTHR14239">
    <property type="entry name" value="DUDULIN-RELATED"/>
    <property type="match status" value="1"/>
</dbReference>
<dbReference type="InterPro" id="IPR006311">
    <property type="entry name" value="TAT_signal"/>
</dbReference>
<dbReference type="RefSeq" id="WP_083956343.1">
    <property type="nucleotide sequence ID" value="NZ_LUTU01000006.1"/>
</dbReference>
<dbReference type="Pfam" id="PF03807">
    <property type="entry name" value="F420_oxidored"/>
    <property type="match status" value="1"/>
</dbReference>
<dbReference type="Gene3D" id="3.40.50.720">
    <property type="entry name" value="NAD(P)-binding Rossmann-like Domain"/>
    <property type="match status" value="1"/>
</dbReference>
<name>A0A1B6VKT7_9PROT</name>
<dbReference type="OrthoDB" id="7557417at2"/>
<dbReference type="AlphaFoldDB" id="A0A1B6VKT7"/>
<evidence type="ECO:0000259" key="3">
    <source>
        <dbReference type="Pfam" id="PF03807"/>
    </source>
</evidence>
<gene>
    <name evidence="4" type="ORF">A0123_01471</name>
</gene>
<protein>
    <submittedName>
        <fullName evidence="4">Oxidoreductase</fullName>
    </submittedName>
</protein>
<dbReference type="PROSITE" id="PS51318">
    <property type="entry name" value="TAT"/>
    <property type="match status" value="1"/>
</dbReference>
<keyword evidence="2" id="KW-0732">Signal</keyword>
<dbReference type="Proteomes" id="UP000077786">
    <property type="component" value="Unassembled WGS sequence"/>
</dbReference>
<dbReference type="InterPro" id="IPR051267">
    <property type="entry name" value="STEAP_metalloreductase"/>
</dbReference>
<feature type="domain" description="Pyrroline-5-carboxylate reductase catalytic N-terminal" evidence="3">
    <location>
        <begin position="35"/>
        <end position="126"/>
    </location>
</feature>
<feature type="chain" id="PRO_5008590092" evidence="2">
    <location>
        <begin position="28"/>
        <end position="241"/>
    </location>
</feature>
<sequence>MKNFPLRRRPFLAAVAGLAAVGSAAMAESKRELPRIGIIGSGQVGRTLAALWVQAGYCVMLSARNIADAQALAQTLGPLASAGTPLQAAAFGKVVVLAVPYGAIPALGRDLNRTLTDKVIIDPANPYVGRDGWIADVALRDGAGITTQRYFPSAHVVRVFNSIDMTSLRAEAHRPDPRLAVPIAGDDTAAVLKVKDLVEAAGFDPVVTGGLASARLFQPGSAGFELERDVAGLRSALHLHN</sequence>
<dbReference type="PATRIC" id="fig|38307.3.peg.1508"/>
<evidence type="ECO:0000256" key="1">
    <source>
        <dbReference type="ARBA" id="ARBA00023002"/>
    </source>
</evidence>
<dbReference type="GO" id="GO:0016491">
    <property type="term" value="F:oxidoreductase activity"/>
    <property type="evidence" value="ECO:0007669"/>
    <property type="project" value="UniProtKB-KW"/>
</dbReference>
<keyword evidence="1" id="KW-0560">Oxidoreductase</keyword>
<evidence type="ECO:0000313" key="4">
    <source>
        <dbReference type="EMBL" id="OAJ67832.1"/>
    </source>
</evidence>
<organism evidence="4 5">
    <name type="scientific">Gluconobacter cerinus</name>
    <dbReference type="NCBI Taxonomy" id="38307"/>
    <lineage>
        <taxon>Bacteria</taxon>
        <taxon>Pseudomonadati</taxon>
        <taxon>Pseudomonadota</taxon>
        <taxon>Alphaproteobacteria</taxon>
        <taxon>Acetobacterales</taxon>
        <taxon>Acetobacteraceae</taxon>
        <taxon>Gluconobacter</taxon>
    </lineage>
</organism>
<evidence type="ECO:0000256" key="2">
    <source>
        <dbReference type="SAM" id="SignalP"/>
    </source>
</evidence>
<dbReference type="PANTHER" id="PTHR14239:SF10">
    <property type="entry name" value="REDUCTASE"/>
    <property type="match status" value="1"/>
</dbReference>
<dbReference type="InterPro" id="IPR028939">
    <property type="entry name" value="P5C_Rdtase_cat_N"/>
</dbReference>
<comment type="caution">
    <text evidence="4">The sequence shown here is derived from an EMBL/GenBank/DDBJ whole genome shotgun (WGS) entry which is preliminary data.</text>
</comment>
<dbReference type="InterPro" id="IPR036291">
    <property type="entry name" value="NAD(P)-bd_dom_sf"/>
</dbReference>
<dbReference type="SUPFAM" id="SSF51735">
    <property type="entry name" value="NAD(P)-binding Rossmann-fold domains"/>
    <property type="match status" value="1"/>
</dbReference>
<evidence type="ECO:0000313" key="5">
    <source>
        <dbReference type="Proteomes" id="UP000077786"/>
    </source>
</evidence>